<dbReference type="EMBL" id="FWEW01003861">
    <property type="protein sequence ID" value="SLM41444.1"/>
    <property type="molecule type" value="Genomic_DNA"/>
</dbReference>
<evidence type="ECO:0000313" key="2">
    <source>
        <dbReference type="Proteomes" id="UP000192927"/>
    </source>
</evidence>
<dbReference type="InterPro" id="IPR043502">
    <property type="entry name" value="DNA/RNA_pol_sf"/>
</dbReference>
<protein>
    <submittedName>
        <fullName evidence="1">Retrotransposon nucleocapsid protein</fullName>
    </submittedName>
</protein>
<name>A0A1W5DE37_9LECA</name>
<dbReference type="Gene3D" id="2.40.70.10">
    <property type="entry name" value="Acid Proteases"/>
    <property type="match status" value="1"/>
</dbReference>
<dbReference type="CDD" id="cd00303">
    <property type="entry name" value="retropepsin_like"/>
    <property type="match status" value="1"/>
</dbReference>
<dbReference type="InterPro" id="IPR032567">
    <property type="entry name" value="RTL1-rel"/>
</dbReference>
<keyword evidence="2" id="KW-1185">Reference proteome</keyword>
<dbReference type="Proteomes" id="UP000192927">
    <property type="component" value="Unassembled WGS sequence"/>
</dbReference>
<dbReference type="PANTHER" id="PTHR15503:SF22">
    <property type="entry name" value="TRANSPOSON TY3-I GAG POLYPROTEIN"/>
    <property type="match status" value="1"/>
</dbReference>
<dbReference type="SUPFAM" id="SSF56672">
    <property type="entry name" value="DNA/RNA polymerases"/>
    <property type="match status" value="1"/>
</dbReference>
<sequence>MQPTQLTRNLTREHNTVYSIHGQRHLQIKIPVTMGTLDTWAMVDSGATGNFVSERFVCKNQIRKTQKAHPYHIGNADGTPNKGNNGGVTHKASIWMKYKTFEGLIIWDIATISSAAIILGKPWLRQANPSIDWETRTVRIGTNTVRSSDEISTLAQIGIPAEYAEYKEMFRERADQDALPEHQTWDYEIPIVPGKNPEKQLIYPISEAKLEVLQKYIDENKAKGFIQESTTPVGYPILFVQKDGT</sequence>
<proteinExistence type="predicted"/>
<dbReference type="Pfam" id="PF08284">
    <property type="entry name" value="RVP_2"/>
    <property type="match status" value="1"/>
</dbReference>
<dbReference type="AlphaFoldDB" id="A0A1W5DE37"/>
<dbReference type="Gene3D" id="3.10.10.10">
    <property type="entry name" value="HIV Type 1 Reverse Transcriptase, subunit A, domain 1"/>
    <property type="match status" value="1"/>
</dbReference>
<dbReference type="PANTHER" id="PTHR15503">
    <property type="entry name" value="LDOC1 RELATED"/>
    <property type="match status" value="1"/>
</dbReference>
<evidence type="ECO:0000313" key="1">
    <source>
        <dbReference type="EMBL" id="SLM41444.1"/>
    </source>
</evidence>
<accession>A0A1W5DE37</accession>
<reference evidence="2" key="1">
    <citation type="submission" date="2017-03" db="EMBL/GenBank/DDBJ databases">
        <authorList>
            <person name="Sharma R."/>
            <person name="Thines M."/>
        </authorList>
    </citation>
    <scope>NUCLEOTIDE SEQUENCE [LARGE SCALE GENOMIC DNA]</scope>
</reference>
<dbReference type="InterPro" id="IPR021109">
    <property type="entry name" value="Peptidase_aspartic_dom_sf"/>
</dbReference>
<organism evidence="1 2">
    <name type="scientific">Lasallia pustulata</name>
    <dbReference type="NCBI Taxonomy" id="136370"/>
    <lineage>
        <taxon>Eukaryota</taxon>
        <taxon>Fungi</taxon>
        <taxon>Dikarya</taxon>
        <taxon>Ascomycota</taxon>
        <taxon>Pezizomycotina</taxon>
        <taxon>Lecanoromycetes</taxon>
        <taxon>OSLEUM clade</taxon>
        <taxon>Umbilicariomycetidae</taxon>
        <taxon>Umbilicariales</taxon>
        <taxon>Umbilicariaceae</taxon>
        <taxon>Lasallia</taxon>
    </lineage>
</organism>